<feature type="domain" description="Rho-GAP" evidence="3">
    <location>
        <begin position="56"/>
        <end position="251"/>
    </location>
</feature>
<protein>
    <recommendedName>
        <fullName evidence="3">Rho-GAP domain-containing protein</fullName>
    </recommendedName>
</protein>
<evidence type="ECO:0000256" key="2">
    <source>
        <dbReference type="SAM" id="MobiDB-lite"/>
    </source>
</evidence>
<dbReference type="EMBL" id="HBIN01023247">
    <property type="protein sequence ID" value="CAE0447928.1"/>
    <property type="molecule type" value="Transcribed_RNA"/>
</dbReference>
<dbReference type="Gene3D" id="1.10.555.10">
    <property type="entry name" value="Rho GTPase activation protein"/>
    <property type="match status" value="1"/>
</dbReference>
<dbReference type="SUPFAM" id="SSF48350">
    <property type="entry name" value="GTPase activation domain, GAP"/>
    <property type="match status" value="1"/>
</dbReference>
<feature type="compositionally biased region" description="Polar residues" evidence="2">
    <location>
        <begin position="284"/>
        <end position="298"/>
    </location>
</feature>
<dbReference type="GO" id="GO:0005096">
    <property type="term" value="F:GTPase activator activity"/>
    <property type="evidence" value="ECO:0007669"/>
    <property type="project" value="UniProtKB-KW"/>
</dbReference>
<dbReference type="PROSITE" id="PS50238">
    <property type="entry name" value="RHOGAP"/>
    <property type="match status" value="1"/>
</dbReference>
<proteinExistence type="predicted"/>
<accession>A0A7S3PR48</accession>
<dbReference type="Pfam" id="PF00620">
    <property type="entry name" value="RhoGAP"/>
    <property type="match status" value="1"/>
</dbReference>
<dbReference type="InterPro" id="IPR000198">
    <property type="entry name" value="RhoGAP_dom"/>
</dbReference>
<feature type="compositionally biased region" description="Polar residues" evidence="2">
    <location>
        <begin position="420"/>
        <end position="432"/>
    </location>
</feature>
<feature type="compositionally biased region" description="Basic and acidic residues" evidence="2">
    <location>
        <begin position="13"/>
        <end position="29"/>
    </location>
</feature>
<dbReference type="PANTHER" id="PTHR15228:SF25">
    <property type="entry name" value="F-BAR DOMAIN-CONTAINING PROTEIN"/>
    <property type="match status" value="1"/>
</dbReference>
<organism evidence="4">
    <name type="scientific">Aplanochytrium stocchinoi</name>
    <dbReference type="NCBI Taxonomy" id="215587"/>
    <lineage>
        <taxon>Eukaryota</taxon>
        <taxon>Sar</taxon>
        <taxon>Stramenopiles</taxon>
        <taxon>Bigyra</taxon>
        <taxon>Labyrinthulomycetes</taxon>
        <taxon>Thraustochytrida</taxon>
        <taxon>Thraustochytriidae</taxon>
        <taxon>Aplanochytrium</taxon>
    </lineage>
</organism>
<reference evidence="4" key="1">
    <citation type="submission" date="2021-01" db="EMBL/GenBank/DDBJ databases">
        <authorList>
            <person name="Corre E."/>
            <person name="Pelletier E."/>
            <person name="Niang G."/>
            <person name="Scheremetjew M."/>
            <person name="Finn R."/>
            <person name="Kale V."/>
            <person name="Holt S."/>
            <person name="Cochrane G."/>
            <person name="Meng A."/>
            <person name="Brown T."/>
            <person name="Cohen L."/>
        </authorList>
    </citation>
    <scope>NUCLEOTIDE SEQUENCE</scope>
    <source>
        <strain evidence="4">GSBS06</strain>
    </source>
</reference>
<feature type="region of interest" description="Disordered" evidence="2">
    <location>
        <begin position="1"/>
        <end position="47"/>
    </location>
</feature>
<sequence>MASHKLRSAQPEGKNEGRHNKRVDHAHERERRKHKRHDKHIDKTGQNREQIGFSGTIIDSQAPIIVCDCITFLREKGLFFEGIFRIPGSNEKVKKLMREYDSRYRTQQMKDTEKYDILNNFPEEPYVQDVTSLLKKYLTQLKEPLIPKQSTLALLEVVTERRSERSQVRAISEVLASMQSPNRECLAFIISFLREVATFSFQNQMGGENLGKCFVLSMMRPADDIGVDQLTLLGRGARVLEIMIMKPVKLTMPLLFTVLQNTRFDPENLRDRTPTNDPNDGEAITNNRIADTNTNKNLDNIKRDLQKDLKNGETLPGGLKSAVKRRPSLLGLPKFSKIPSLPSLFHRNESDSNNRKHVNVKPAEAFKVKSIPSFPHVDSVQVDKESAQKLWAMIKDNSVTNSPRMRADQRIRGPPPRPATRSNVFNRQKPSGNNNKTKNDSNDTSPMSARDSLDEIFTLGHEI</sequence>
<feature type="region of interest" description="Disordered" evidence="2">
    <location>
        <begin position="394"/>
        <end position="454"/>
    </location>
</feature>
<keyword evidence="1" id="KW-0343">GTPase activation</keyword>
<evidence type="ECO:0000259" key="3">
    <source>
        <dbReference type="PROSITE" id="PS50238"/>
    </source>
</evidence>
<dbReference type="PANTHER" id="PTHR15228">
    <property type="entry name" value="SPERMATHECAL PHYSIOLOGY VARIANT"/>
    <property type="match status" value="1"/>
</dbReference>
<evidence type="ECO:0000313" key="4">
    <source>
        <dbReference type="EMBL" id="CAE0447928.1"/>
    </source>
</evidence>
<dbReference type="InterPro" id="IPR051025">
    <property type="entry name" value="RhoGAP"/>
</dbReference>
<dbReference type="GO" id="GO:0007165">
    <property type="term" value="P:signal transduction"/>
    <property type="evidence" value="ECO:0007669"/>
    <property type="project" value="InterPro"/>
</dbReference>
<dbReference type="SMART" id="SM00324">
    <property type="entry name" value="RhoGAP"/>
    <property type="match status" value="1"/>
</dbReference>
<feature type="region of interest" description="Disordered" evidence="2">
    <location>
        <begin position="340"/>
        <end position="360"/>
    </location>
</feature>
<gene>
    <name evidence="4" type="ORF">ASTO00021_LOCUS17892</name>
</gene>
<name>A0A7S3PR48_9STRA</name>
<dbReference type="CDD" id="cd00159">
    <property type="entry name" value="RhoGAP"/>
    <property type="match status" value="1"/>
</dbReference>
<feature type="region of interest" description="Disordered" evidence="2">
    <location>
        <begin position="266"/>
        <end position="298"/>
    </location>
</feature>
<evidence type="ECO:0000256" key="1">
    <source>
        <dbReference type="ARBA" id="ARBA00022468"/>
    </source>
</evidence>
<dbReference type="AlphaFoldDB" id="A0A7S3PR48"/>
<dbReference type="InterPro" id="IPR008936">
    <property type="entry name" value="Rho_GTPase_activation_prot"/>
</dbReference>